<evidence type="ECO:0000313" key="2">
    <source>
        <dbReference type="EMBL" id="ACO62260.1"/>
    </source>
</evidence>
<dbReference type="OMA" id="CQLSNNF"/>
<dbReference type="STRING" id="296587.C1E216"/>
<dbReference type="PANTHER" id="PTHR47571:SF1">
    <property type="entry name" value="THIOREDOXIN-LIKE 3-3"/>
    <property type="match status" value="1"/>
</dbReference>
<dbReference type="SUPFAM" id="SSF52833">
    <property type="entry name" value="Thioredoxin-like"/>
    <property type="match status" value="1"/>
</dbReference>
<dbReference type="CDD" id="cd02947">
    <property type="entry name" value="TRX_family"/>
    <property type="match status" value="1"/>
</dbReference>
<gene>
    <name evidence="2" type="ORF">MICPUN_80239</name>
</gene>
<evidence type="ECO:0000313" key="3">
    <source>
        <dbReference type="Proteomes" id="UP000002009"/>
    </source>
</evidence>
<dbReference type="RefSeq" id="XP_002501002.1">
    <property type="nucleotide sequence ID" value="XM_002500956.1"/>
</dbReference>
<dbReference type="InterPro" id="IPR036249">
    <property type="entry name" value="Thioredoxin-like_sf"/>
</dbReference>
<dbReference type="eggNOG" id="KOG0907">
    <property type="taxonomic scope" value="Eukaryota"/>
</dbReference>
<dbReference type="Pfam" id="PF00085">
    <property type="entry name" value="Thioredoxin"/>
    <property type="match status" value="1"/>
</dbReference>
<dbReference type="InterPro" id="IPR013766">
    <property type="entry name" value="Thioredoxin_domain"/>
</dbReference>
<dbReference type="FunCoup" id="C1E216">
    <property type="interactions" value="8"/>
</dbReference>
<keyword evidence="3" id="KW-1185">Reference proteome</keyword>
<organism evidence="2 3">
    <name type="scientific">Micromonas commoda (strain RCC299 / NOUM17 / CCMP2709)</name>
    <name type="common">Picoplanktonic green alga</name>
    <dbReference type="NCBI Taxonomy" id="296587"/>
    <lineage>
        <taxon>Eukaryota</taxon>
        <taxon>Viridiplantae</taxon>
        <taxon>Chlorophyta</taxon>
        <taxon>Mamiellophyceae</taxon>
        <taxon>Mamiellales</taxon>
        <taxon>Mamiellaceae</taxon>
        <taxon>Micromonas</taxon>
    </lineage>
</organism>
<dbReference type="PANTHER" id="PTHR47571">
    <property type="entry name" value="THIOREDOXIN-LIKE 3-3"/>
    <property type="match status" value="1"/>
</dbReference>
<dbReference type="AlphaFoldDB" id="C1E216"/>
<dbReference type="InParanoid" id="C1E216"/>
<dbReference type="EMBL" id="CP001324">
    <property type="protein sequence ID" value="ACO62260.1"/>
    <property type="molecule type" value="Genomic_DNA"/>
</dbReference>
<dbReference type="InterPro" id="IPR044193">
    <property type="entry name" value="TRL33"/>
</dbReference>
<dbReference type="Gene3D" id="3.40.30.10">
    <property type="entry name" value="Glutaredoxin"/>
    <property type="match status" value="1"/>
</dbReference>
<dbReference type="GeneID" id="8241775"/>
<evidence type="ECO:0000259" key="1">
    <source>
        <dbReference type="Pfam" id="PF00085"/>
    </source>
</evidence>
<feature type="domain" description="Thioredoxin" evidence="1">
    <location>
        <begin position="27"/>
        <end position="104"/>
    </location>
</feature>
<dbReference type="OrthoDB" id="2121326at2759"/>
<reference evidence="2 3" key="1">
    <citation type="journal article" date="2009" name="Science">
        <title>Green evolution and dynamic adaptations revealed by genomes of the marine picoeukaryotes Micromonas.</title>
        <authorList>
            <person name="Worden A.Z."/>
            <person name="Lee J.H."/>
            <person name="Mock T."/>
            <person name="Rouze P."/>
            <person name="Simmons M.P."/>
            <person name="Aerts A.L."/>
            <person name="Allen A.E."/>
            <person name="Cuvelier M.L."/>
            <person name="Derelle E."/>
            <person name="Everett M.V."/>
            <person name="Foulon E."/>
            <person name="Grimwood J."/>
            <person name="Gundlach H."/>
            <person name="Henrissat B."/>
            <person name="Napoli C."/>
            <person name="McDonald S.M."/>
            <person name="Parker M.S."/>
            <person name="Rombauts S."/>
            <person name="Salamov A."/>
            <person name="Von Dassow P."/>
            <person name="Badger J.H."/>
            <person name="Coutinho P.M."/>
            <person name="Demir E."/>
            <person name="Dubchak I."/>
            <person name="Gentemann C."/>
            <person name="Eikrem W."/>
            <person name="Gready J.E."/>
            <person name="John U."/>
            <person name="Lanier W."/>
            <person name="Lindquist E.A."/>
            <person name="Lucas S."/>
            <person name="Mayer K.F."/>
            <person name="Moreau H."/>
            <person name="Not F."/>
            <person name="Otillar R."/>
            <person name="Panaud O."/>
            <person name="Pangilinan J."/>
            <person name="Paulsen I."/>
            <person name="Piegu B."/>
            <person name="Poliakov A."/>
            <person name="Robbens S."/>
            <person name="Schmutz J."/>
            <person name="Toulza E."/>
            <person name="Wyss T."/>
            <person name="Zelensky A."/>
            <person name="Zhou K."/>
            <person name="Armbrust E.V."/>
            <person name="Bhattacharya D."/>
            <person name="Goodenough U.W."/>
            <person name="Van de Peer Y."/>
            <person name="Grigoriev I.V."/>
        </authorList>
    </citation>
    <scope>NUCLEOTIDE SEQUENCE [LARGE SCALE GENOMIC DNA]</scope>
    <source>
        <strain evidence="3">RCC299 / NOUM17</strain>
    </source>
</reference>
<dbReference type="KEGG" id="mis:MICPUN_80239"/>
<dbReference type="Proteomes" id="UP000002009">
    <property type="component" value="Chromosome 3"/>
</dbReference>
<sequence>MPEAGGNLSAVRGEDQFGRTLWEKGKNGALVVVKYGAAWCKHCPMMLPEFGAAARRHPEAHFVLADVDTLPETGKDIRFTPTFSFYRSGVKLDEITRTSPQQLRDHVWMHAPDKPYVPDDA</sequence>
<name>C1E216_MICCC</name>
<protein>
    <recommendedName>
        <fullName evidence="1">Thioredoxin domain-containing protein</fullName>
    </recommendedName>
</protein>
<accession>C1E216</accession>
<proteinExistence type="predicted"/>